<accession>A0A8J6P9L8</accession>
<feature type="domain" description="Actin-like protein N-terminal" evidence="1">
    <location>
        <begin position="4"/>
        <end position="138"/>
    </location>
</feature>
<gene>
    <name evidence="3" type="ORF">H8702_00620</name>
</gene>
<proteinExistence type="predicted"/>
<dbReference type="RefSeq" id="WP_187536121.1">
    <property type="nucleotide sequence ID" value="NZ_JACRTL010000001.1"/>
</dbReference>
<dbReference type="InterPro" id="IPR043129">
    <property type="entry name" value="ATPase_NBD"/>
</dbReference>
<dbReference type="AlphaFoldDB" id="A0A8J6P9L8"/>
<dbReference type="Gene3D" id="3.30.420.40">
    <property type="match status" value="2"/>
</dbReference>
<dbReference type="EMBL" id="JACRTL010000001">
    <property type="protein sequence ID" value="MBC8609622.1"/>
    <property type="molecule type" value="Genomic_DNA"/>
</dbReference>
<feature type="domain" description="Actin homologue MreB-like C-terminal" evidence="2">
    <location>
        <begin position="156"/>
        <end position="270"/>
    </location>
</feature>
<dbReference type="InterPro" id="IPR040607">
    <property type="entry name" value="ALP_N"/>
</dbReference>
<dbReference type="Pfam" id="PF21522">
    <property type="entry name" value="MreB-like_C"/>
    <property type="match status" value="1"/>
</dbReference>
<evidence type="ECO:0000313" key="4">
    <source>
        <dbReference type="Proteomes" id="UP000632659"/>
    </source>
</evidence>
<dbReference type="Pfam" id="PF17989">
    <property type="entry name" value="ALP_N"/>
    <property type="match status" value="1"/>
</dbReference>
<dbReference type="SUPFAM" id="SSF53067">
    <property type="entry name" value="Actin-like ATPase domain"/>
    <property type="match status" value="2"/>
</dbReference>
<keyword evidence="4" id="KW-1185">Reference proteome</keyword>
<comment type="caution">
    <text evidence="3">The sequence shown here is derived from an EMBL/GenBank/DDBJ whole genome shotgun (WGS) entry which is preliminary data.</text>
</comment>
<sequence length="323" mass="35762">MNIGIDHGYYAIKTRHLSFPAGITEYSHEPYTLQNTPEYGGKYFVCGTGRQPILRNKMENDNYYLLTLAAIAGEIRHQGENTTCSVRLAAGLPLAGFGREKKPFREYLLRSPQPVSFKFEGVPYKITIEDVKLFPQGYSAIAIYPELIRNEPSVLLMDIGGWTVDLMRLDNGVPNASTCRSLEFGMIRCIDEAKEQVRRDTGLSVTDAQVEQILAGRDCNMDKTVKGIIQRQGRIYTRRLISAVLESGFDLKAIPVIMLGGGATVVKGSVSEQDGLCQAFTLLDDKVNAEGFERILGQYSGGVRQGCDKVPVFFPSTSGINDR</sequence>
<dbReference type="InterPro" id="IPR049067">
    <property type="entry name" value="MreB-like_C"/>
</dbReference>
<reference evidence="3" key="1">
    <citation type="submission" date="2020-08" db="EMBL/GenBank/DDBJ databases">
        <title>Genome public.</title>
        <authorList>
            <person name="Liu C."/>
            <person name="Sun Q."/>
        </authorList>
    </citation>
    <scope>NUCLEOTIDE SEQUENCE</scope>
    <source>
        <strain evidence="3">NSJ-15</strain>
    </source>
</reference>
<protein>
    <submittedName>
        <fullName evidence="3">ParM/StbA family protein</fullName>
    </submittedName>
</protein>
<name>A0A8J6P9L8_9FIRM</name>
<evidence type="ECO:0000259" key="1">
    <source>
        <dbReference type="Pfam" id="PF17989"/>
    </source>
</evidence>
<evidence type="ECO:0000259" key="2">
    <source>
        <dbReference type="Pfam" id="PF21522"/>
    </source>
</evidence>
<dbReference type="Proteomes" id="UP000632659">
    <property type="component" value="Unassembled WGS sequence"/>
</dbReference>
<dbReference type="CDD" id="cd10227">
    <property type="entry name" value="ASKHA_NBD_ParM-like"/>
    <property type="match status" value="1"/>
</dbReference>
<organism evidence="3 4">
    <name type="scientific">Massiliimalia timonensis</name>
    <dbReference type="NCBI Taxonomy" id="1987501"/>
    <lineage>
        <taxon>Bacteria</taxon>
        <taxon>Bacillati</taxon>
        <taxon>Bacillota</taxon>
        <taxon>Clostridia</taxon>
        <taxon>Eubacteriales</taxon>
        <taxon>Oscillospiraceae</taxon>
        <taxon>Massiliimalia</taxon>
    </lineage>
</organism>
<evidence type="ECO:0000313" key="3">
    <source>
        <dbReference type="EMBL" id="MBC8609622.1"/>
    </source>
</evidence>